<dbReference type="EC" id="3.1.6.-" evidence="3"/>
<dbReference type="InterPro" id="IPR017850">
    <property type="entry name" value="Alkaline_phosphatase_core_sf"/>
</dbReference>
<dbReference type="PANTHER" id="PTHR42693:SF43">
    <property type="entry name" value="BLL2667 PROTEIN"/>
    <property type="match status" value="1"/>
</dbReference>
<evidence type="ECO:0000259" key="2">
    <source>
        <dbReference type="Pfam" id="PF00884"/>
    </source>
</evidence>
<dbReference type="EMBL" id="CP041090">
    <property type="protein sequence ID" value="QDF37815.2"/>
    <property type="molecule type" value="Genomic_DNA"/>
</dbReference>
<reference evidence="4" key="1">
    <citation type="submission" date="2019-06" db="EMBL/GenBank/DDBJ databases">
        <title>Whole-Genome Sequence of Bradyrhizobium sp. 3 Strain 65S1MB.</title>
        <authorList>
            <person name="Bromfield E.S.P."/>
            <person name="Cloutier S."/>
            <person name="Nguyen H.D.T."/>
        </authorList>
    </citation>
    <scope>NUCLEOTIDE SEQUENCE [LARGE SCALE GENOMIC DNA]</scope>
    <source>
        <strain evidence="4">65S1MB</strain>
    </source>
</reference>
<dbReference type="InterPro" id="IPR000917">
    <property type="entry name" value="Sulfatase_N"/>
</dbReference>
<keyword evidence="3" id="KW-0378">Hydrolase</keyword>
<evidence type="ECO:0000313" key="4">
    <source>
        <dbReference type="Proteomes" id="UP000319298"/>
    </source>
</evidence>
<dbReference type="GO" id="GO:0016787">
    <property type="term" value="F:hydrolase activity"/>
    <property type="evidence" value="ECO:0007669"/>
    <property type="project" value="UniProtKB-KW"/>
</dbReference>
<proteinExistence type="inferred from homology"/>
<dbReference type="CDD" id="cd16025">
    <property type="entry name" value="PAS_like"/>
    <property type="match status" value="1"/>
</dbReference>
<name>A0ABX5W3D5_9BRAD</name>
<dbReference type="RefSeq" id="WP_244621241.1">
    <property type="nucleotide sequence ID" value="NZ_CP041090.2"/>
</dbReference>
<dbReference type="Proteomes" id="UP000319298">
    <property type="component" value="Chromosome"/>
</dbReference>
<dbReference type="Gene3D" id="3.30.1120.10">
    <property type="match status" value="1"/>
</dbReference>
<evidence type="ECO:0000313" key="3">
    <source>
        <dbReference type="EMBL" id="QDF37815.2"/>
    </source>
</evidence>
<dbReference type="Pfam" id="PF00884">
    <property type="entry name" value="Sulfatase"/>
    <property type="match status" value="1"/>
</dbReference>
<feature type="domain" description="Sulfatase N-terminal" evidence="2">
    <location>
        <begin position="58"/>
        <end position="469"/>
    </location>
</feature>
<keyword evidence="4" id="KW-1185">Reference proteome</keyword>
<dbReference type="PANTHER" id="PTHR42693">
    <property type="entry name" value="ARYLSULFATASE FAMILY MEMBER"/>
    <property type="match status" value="1"/>
</dbReference>
<comment type="similarity">
    <text evidence="1">Belongs to the sulfatase family.</text>
</comment>
<organism evidence="3 4">
    <name type="scientific">Bradyrhizobium symbiodeficiens</name>
    <dbReference type="NCBI Taxonomy" id="1404367"/>
    <lineage>
        <taxon>Bacteria</taxon>
        <taxon>Pseudomonadati</taxon>
        <taxon>Pseudomonadota</taxon>
        <taxon>Alphaproteobacteria</taxon>
        <taxon>Hyphomicrobiales</taxon>
        <taxon>Nitrobacteraceae</taxon>
        <taxon>Bradyrhizobium</taxon>
    </lineage>
</organism>
<sequence length="797" mass="87220">MLPISANAQQVAPPAVVLPTDRTVLPIPEPAYPHSTVFDARNATPPPRFEVKAPASAPNVLIVLIDDMGFGQSSAFGGPIHMPTVEKLANEGLRYNEFHTTALCSPTRSALLSGRNHHMNNFGSIAETATTFPGQTGQRPNNVATVAEMLRLNGYSTAHFGKNHETAAWEVSPSGPTDRWPTRQGFDKFYGFMGGETNQWAPLIYDGMTQVEPSKDPKYNFMTDMTDKAIDWMQYQKSLTPDKPFFMYFAPGATHAPHHVPKEWIAKYKGKFDQGWDKLREETLARQIKLGVVPPGTKLAPKPEAIKDWAALSPDEKKLFARQMEVFAGFGEYADTEIGRLIDAVKATGQLDNTLVFYIVGDNGASAEGGMNGLFNEMTYFNGVQESVQDILKHYDELGSPMTYSHYAAGWAVAGDTPFTWTKQVASSYGGTRNGMVVHWPKGIAAKGEVRSQWHHVIDIVPTILEAAKVPEPKSVNGTAQTPIEGVSMAYSFSDAKAPSSHKTQYFEIFGNRAIYSDGWLAGTIHRAAWETTNRRPLDQDIWELYDTRSDFSLTNDLAAKSPDKLKELQDLFLSEAVKYSVLPLDDRTLERLNAAMVGRPDLMAGRTLLTVHEGMIGMSENVFINTKNRSHAITADVEIPSTGASGAILAQAGRFGGWSLYLKDGKPTYTYNFLGLQRFTIAAKQALPAGKSTIRFEFAYDGGGIGKGAVGTLFVNGRNVASGRIERTQCCGFSADEGADVGADEGTPVTEAYKVPFKFSGKISQVTVELKEMKKADSEEAVEGRKAAMLKKGLSD</sequence>
<evidence type="ECO:0000256" key="1">
    <source>
        <dbReference type="ARBA" id="ARBA00008779"/>
    </source>
</evidence>
<accession>A0ABX5W3D5</accession>
<dbReference type="Gene3D" id="3.40.720.10">
    <property type="entry name" value="Alkaline Phosphatase, subunit A"/>
    <property type="match status" value="1"/>
</dbReference>
<protein>
    <submittedName>
        <fullName evidence="3">Arylsulfatase</fullName>
        <ecNumber evidence="3">3.1.6.-</ecNumber>
    </submittedName>
</protein>
<reference evidence="3 4" key="2">
    <citation type="journal article" date="2020" name="Int. J. Syst. Evol. Microbiol.">
        <title>Description and complete genome sequences of Bradyrhizobium symbiodeficiens sp. nov., a non-symbiotic bacterium associated with legumes native to Canada.</title>
        <authorList>
            <person name="Bromfield E.S.P."/>
            <person name="Cloutier S."/>
            <person name="Nguyen H.D.T."/>
        </authorList>
    </citation>
    <scope>NUCLEOTIDE SEQUENCE [LARGE SCALE GENOMIC DNA]</scope>
    <source>
        <strain evidence="3 4">65S1MB</strain>
    </source>
</reference>
<gene>
    <name evidence="3" type="ORF">FJN17_09645</name>
</gene>
<dbReference type="InterPro" id="IPR050738">
    <property type="entry name" value="Sulfatase"/>
</dbReference>
<dbReference type="SUPFAM" id="SSF53649">
    <property type="entry name" value="Alkaline phosphatase-like"/>
    <property type="match status" value="1"/>
</dbReference>